<dbReference type="EMBL" id="JACIDR010000003">
    <property type="protein sequence ID" value="MBB3973691.1"/>
    <property type="molecule type" value="Genomic_DNA"/>
</dbReference>
<evidence type="ECO:0000313" key="4">
    <source>
        <dbReference type="Proteomes" id="UP000528964"/>
    </source>
</evidence>
<dbReference type="Proteomes" id="UP000528964">
    <property type="component" value="Unassembled WGS sequence"/>
</dbReference>
<accession>A0A7W6D362</accession>
<gene>
    <name evidence="3" type="ORF">GGR24_002361</name>
</gene>
<evidence type="ECO:0000256" key="1">
    <source>
        <dbReference type="SAM" id="MobiDB-lite"/>
    </source>
</evidence>
<keyword evidence="4" id="KW-1185">Reference proteome</keyword>
<sequence>MRKLMMASAAAILLAGPALAQSSDTKRPEAPSTVDSGSAAPSQKDGKRTPPKTTGAMNKTVGGVATSPQDVAAQQQGKKTAAEGGGDVPGAQHPDRNRGPKTTGAAPGADFR</sequence>
<feature type="chain" id="PRO_5031166754" description="Cell envelope biogenesis protein TolA" evidence="2">
    <location>
        <begin position="21"/>
        <end position="112"/>
    </location>
</feature>
<feature type="region of interest" description="Disordered" evidence="1">
    <location>
        <begin position="17"/>
        <end position="112"/>
    </location>
</feature>
<evidence type="ECO:0008006" key="5">
    <source>
        <dbReference type="Google" id="ProtNLM"/>
    </source>
</evidence>
<name>A0A7W6D362_9HYPH</name>
<reference evidence="3 4" key="1">
    <citation type="submission" date="2020-08" db="EMBL/GenBank/DDBJ databases">
        <title>Genomic Encyclopedia of Type Strains, Phase IV (KMG-IV): sequencing the most valuable type-strain genomes for metagenomic binning, comparative biology and taxonomic classification.</title>
        <authorList>
            <person name="Goeker M."/>
        </authorList>
    </citation>
    <scope>NUCLEOTIDE SEQUENCE [LARGE SCALE GENOMIC DNA]</scope>
    <source>
        <strain evidence="3 4">DSM 25481</strain>
    </source>
</reference>
<proteinExistence type="predicted"/>
<organism evidence="3 4">
    <name type="scientific">Hansschlegelia beijingensis</name>
    <dbReference type="NCBI Taxonomy" id="1133344"/>
    <lineage>
        <taxon>Bacteria</taxon>
        <taxon>Pseudomonadati</taxon>
        <taxon>Pseudomonadota</taxon>
        <taxon>Alphaproteobacteria</taxon>
        <taxon>Hyphomicrobiales</taxon>
        <taxon>Methylopilaceae</taxon>
        <taxon>Hansschlegelia</taxon>
    </lineage>
</organism>
<feature type="compositionally biased region" description="Polar residues" evidence="1">
    <location>
        <begin position="66"/>
        <end position="78"/>
    </location>
</feature>
<evidence type="ECO:0000256" key="2">
    <source>
        <dbReference type="SAM" id="SignalP"/>
    </source>
</evidence>
<feature type="signal peptide" evidence="2">
    <location>
        <begin position="1"/>
        <end position="20"/>
    </location>
</feature>
<evidence type="ECO:0000313" key="3">
    <source>
        <dbReference type="EMBL" id="MBB3973691.1"/>
    </source>
</evidence>
<dbReference type="AlphaFoldDB" id="A0A7W6D362"/>
<dbReference type="RefSeq" id="WP_183395539.1">
    <property type="nucleotide sequence ID" value="NZ_JACIDR010000003.1"/>
</dbReference>
<protein>
    <recommendedName>
        <fullName evidence="5">Cell envelope biogenesis protein TolA</fullName>
    </recommendedName>
</protein>
<keyword evidence="2" id="KW-0732">Signal</keyword>
<comment type="caution">
    <text evidence="3">The sequence shown here is derived from an EMBL/GenBank/DDBJ whole genome shotgun (WGS) entry which is preliminary data.</text>
</comment>